<evidence type="ECO:0000256" key="10">
    <source>
        <dbReference type="SAM" id="MobiDB-lite"/>
    </source>
</evidence>
<keyword evidence="14" id="KW-1185">Reference proteome</keyword>
<feature type="region of interest" description="Disordered" evidence="10">
    <location>
        <begin position="1"/>
        <end position="93"/>
    </location>
</feature>
<feature type="compositionally biased region" description="Polar residues" evidence="10">
    <location>
        <begin position="1613"/>
        <end position="1625"/>
    </location>
</feature>
<dbReference type="PROSITE" id="PS50893">
    <property type="entry name" value="ABC_TRANSPORTER_2"/>
    <property type="match status" value="2"/>
</dbReference>
<organism evidence="13 14">
    <name type="scientific">Cryomyces minteri</name>
    <dbReference type="NCBI Taxonomy" id="331657"/>
    <lineage>
        <taxon>Eukaryota</taxon>
        <taxon>Fungi</taxon>
        <taxon>Dikarya</taxon>
        <taxon>Ascomycota</taxon>
        <taxon>Pezizomycotina</taxon>
        <taxon>Dothideomycetes</taxon>
        <taxon>Dothideomycetes incertae sedis</taxon>
        <taxon>Cryomyces</taxon>
    </lineage>
</organism>
<accession>A0A4U0XCZ1</accession>
<dbReference type="FunFam" id="3.40.50.300:FF:000054">
    <property type="entry name" value="ABC multidrug transporter atrF"/>
    <property type="match status" value="1"/>
</dbReference>
<feature type="compositionally biased region" description="Basic and acidic residues" evidence="10">
    <location>
        <begin position="40"/>
        <end position="58"/>
    </location>
</feature>
<feature type="region of interest" description="Disordered" evidence="10">
    <location>
        <begin position="1613"/>
        <end position="1648"/>
    </location>
</feature>
<dbReference type="Pfam" id="PF19055">
    <property type="entry name" value="ABC2_membrane_7"/>
    <property type="match status" value="1"/>
</dbReference>
<dbReference type="Pfam" id="PF14510">
    <property type="entry name" value="ABC_trans_N"/>
    <property type="match status" value="1"/>
</dbReference>
<dbReference type="InterPro" id="IPR029481">
    <property type="entry name" value="ABC_trans_N"/>
</dbReference>
<evidence type="ECO:0000256" key="1">
    <source>
        <dbReference type="ARBA" id="ARBA00004141"/>
    </source>
</evidence>
<sequence>MEKIERSLADPLYPTNHPAEAQPGDRHETAPGPDTYLYYRPDRIADLEKQDFETHDGEPSGLGSMQSGQAVESAETIADIEKHSTGSSPASNVLIRTQSGGVDVARAQSEFAKLSRELTGLSQHSRRLSRSQSRKSIPKHAGTQDVEKAASSDDSEEPFDLESALRGNKGLEEEAGIKSKRIGVLWDGLTVSGIGGVKNYIKTFPDAFVSFFNVFETAMHLFGIGRKGREFNILRNFRGVVKPGEMVLVLGRPGSGCTTFLKVIANQRFGYTKIDGEVLYGPFDSQTFEKRYRGEAVYNQEDDVHHPTLTVGQTLGFALDTKTPGKRPHGMSSKDFKDKVIDLLLRMFNIEHTKNTIVGNPFVRGVSGGERKRVSIAEMMVTGATVCAWDNSTRGLDASTALDYAKSLRVLTNIYKTSTFVSLYQASESIYSQFDKVMVIDEGRQVYYGTAKEARKYFEGLGFLEKPRQTTPDYLTGCTDPFEREYEAGRNSTNAPHTPDDFVAAFNKSDVATRLDREIADYRKQLNEDKHVYKDFQTAVSESKRHAPKKSVYSIPFYLQIWALMQRQFILKWQDQFSLVTSWITSIVIAIVMGTVWLNLPQDSAGAFTRGGVLFIALLFNAFQAFGELASTMLGRPIVNKHRAYTFHRPSALWLAQIVVDLVFAAAQILLFSIIVYFMCGLVRDAGAFFTFYLVIVSGYLAMTLFFRTIGCLCPDFDYAMKFAAVIITLFVLTSGYLIQWQSEQVWLRWIFYFNALGLGFSALMMNEFKRIDLTCVGQSLVPSGQAYGDIAHQVCTLPGSMPGSAAVSGSRYIEAGFTYNPTDLWRNWGIMVVLIVGFLIANAFLGEYIKWGAGGKTVTFFAKENKALKALNEELRKKKERRNNKEAQDDGSDLNITSKAVLTWEDLCYDVPVPSGQLRLLKNIYGYVKPGTLTALMGASGAGKTTLLDVLAARKNIEVITGDKLVDGTAPGTAFQRGTSYAEQLDVHEASQTVREALQFSADLRQPYEVPQSEKYAYVEEVISLLEMEDIADAIIGDSESGLAVEQRKRVTIGVELAAKPELLLFLDEPTSGLDSQSAFNIVRFLRKLSAAGQAILCTIHQPNSALFENFDRLLLLQRGGECVYFGDVGSDAHVLLDYFHRHGAHCPPDANPAEWMLDAIGAGQQARIGDKDWADIWRDSEELAATKDEIVRIKAERIEEVSSQPKTEQKEHATPLWHQIKTVNARTHKAFWRSPNYGFTRLFNHVAIALLTGLAYLQLDNSRASLQYRVFVIFQATVLPALILAQVEPKYDLSRLIFYRESAAKAYKQLPFALSMVLAEMPYSVLCAVGFFLPLYYIPGFQSASSRAGYQFLIILITEVFSVTLAQTLSALTPSTFIAMLLNPFIIIIFALFCGVTIPKPQIPKFWRAWLYQLDPFTRLIGGMVVTELHGRQVQCAPNELNNFTAPPGQTCGTYMSAFFQGAMPGPGYITNNSTSDCSYCAYSVGDQFYEPLGSPSTTGGEISGETLSPTSTSTSRRDVPTLSTGANIDLPDIPASATGILAAFIVVGLVLAAVLYFANFPPSFAWPFEIRSFTKHVYRHLDGEENSDDEEESTPNASLSAAATGASYNHYTHPTPCTSNAEVPQYHHQSPRIRLRHPTQHKETASVPEAEWLLQRAAFDATTTTTSLKNGNDNGSVSKDEESLAPHTHHRPSWQAITTPLSASAIDILRPTTQSNSRSPRPAYAAATPAPPLFPTSAYAAPPPAHGGGRQKWHTQTGFLQRVDGAIERVADAVGRFTSDDGAEGHLLLPIARAERERIPGGGCE</sequence>
<feature type="transmembrane region" description="Helical" evidence="11">
    <location>
        <begin position="829"/>
        <end position="850"/>
    </location>
</feature>
<dbReference type="InterPro" id="IPR010929">
    <property type="entry name" value="PDR_CDR_ABC"/>
</dbReference>
<feature type="region of interest" description="Disordered" evidence="10">
    <location>
        <begin position="1666"/>
        <end position="1694"/>
    </location>
</feature>
<dbReference type="InterPro" id="IPR003593">
    <property type="entry name" value="AAA+_ATPase"/>
</dbReference>
<dbReference type="InterPro" id="IPR027417">
    <property type="entry name" value="P-loop_NTPase"/>
</dbReference>
<dbReference type="STRING" id="331657.A0A4U0XCZ1"/>
<feature type="transmembrane region" description="Helical" evidence="11">
    <location>
        <begin position="746"/>
        <end position="765"/>
    </location>
</feature>
<feature type="compositionally biased region" description="Basic residues" evidence="10">
    <location>
        <begin position="1632"/>
        <end position="1642"/>
    </location>
</feature>
<comment type="subcellular location">
    <subcellularLocation>
        <location evidence="1">Membrane</location>
        <topology evidence="1">Multi-pass membrane protein</topology>
    </subcellularLocation>
</comment>
<evidence type="ECO:0000256" key="7">
    <source>
        <dbReference type="ARBA" id="ARBA00022989"/>
    </source>
</evidence>
<feature type="compositionally biased region" description="Basic residues" evidence="10">
    <location>
        <begin position="124"/>
        <end position="138"/>
    </location>
</feature>
<protein>
    <recommendedName>
        <fullName evidence="12">ABC transporter domain-containing protein</fullName>
    </recommendedName>
</protein>
<evidence type="ECO:0000259" key="12">
    <source>
        <dbReference type="PROSITE" id="PS50893"/>
    </source>
</evidence>
<dbReference type="CDD" id="cd03232">
    <property type="entry name" value="ABCG_PDR_domain2"/>
    <property type="match status" value="1"/>
</dbReference>
<keyword evidence="3" id="KW-0813">Transport</keyword>
<feature type="compositionally biased region" description="Polar residues" evidence="10">
    <location>
        <begin position="1666"/>
        <end position="1680"/>
    </location>
</feature>
<feature type="transmembrane region" description="Helical" evidence="11">
    <location>
        <begin position="612"/>
        <end position="631"/>
    </location>
</feature>
<keyword evidence="4 11" id="KW-0812">Transmembrane</keyword>
<dbReference type="SMART" id="SM00382">
    <property type="entry name" value="AAA"/>
    <property type="match status" value="2"/>
</dbReference>
<comment type="similarity">
    <text evidence="2">Belongs to the ABC transporter superfamily. ABCG family. PDR (TC 3.A.1.205) subfamily.</text>
</comment>
<feature type="transmembrane region" description="Helical" evidence="11">
    <location>
        <begin position="690"/>
        <end position="707"/>
    </location>
</feature>
<dbReference type="InterPro" id="IPR043926">
    <property type="entry name" value="ABCG_dom"/>
</dbReference>
<dbReference type="InterPro" id="IPR017871">
    <property type="entry name" value="ABC_transporter-like_CS"/>
</dbReference>
<dbReference type="OrthoDB" id="245989at2759"/>
<dbReference type="GO" id="GO:0016020">
    <property type="term" value="C:membrane"/>
    <property type="evidence" value="ECO:0007669"/>
    <property type="project" value="UniProtKB-SubCell"/>
</dbReference>
<comment type="caution">
    <text evidence="13">The sequence shown here is derived from an EMBL/GenBank/DDBJ whole genome shotgun (WGS) entry which is preliminary data.</text>
</comment>
<feature type="transmembrane region" description="Helical" evidence="11">
    <location>
        <begin position="652"/>
        <end position="678"/>
    </location>
</feature>
<feature type="transmembrane region" description="Helical" evidence="11">
    <location>
        <begin position="719"/>
        <end position="740"/>
    </location>
</feature>
<feature type="region of interest" description="Disordered" evidence="10">
    <location>
        <begin position="1497"/>
        <end position="1523"/>
    </location>
</feature>
<dbReference type="InterPro" id="IPR034001">
    <property type="entry name" value="ABCG_PDR_1"/>
</dbReference>
<evidence type="ECO:0000256" key="2">
    <source>
        <dbReference type="ARBA" id="ARBA00006012"/>
    </source>
</evidence>
<feature type="transmembrane region" description="Helical" evidence="11">
    <location>
        <begin position="577"/>
        <end position="600"/>
    </location>
</feature>
<feature type="coiled-coil region" evidence="9">
    <location>
        <begin position="859"/>
        <end position="891"/>
    </location>
</feature>
<dbReference type="Proteomes" id="UP000308768">
    <property type="component" value="Unassembled WGS sequence"/>
</dbReference>
<dbReference type="CDD" id="cd03233">
    <property type="entry name" value="ABCG_PDR_domain1"/>
    <property type="match status" value="1"/>
</dbReference>
<feature type="transmembrane region" description="Helical" evidence="11">
    <location>
        <begin position="1379"/>
        <end position="1400"/>
    </location>
</feature>
<evidence type="ECO:0000313" key="13">
    <source>
        <dbReference type="EMBL" id="TKA74640.1"/>
    </source>
</evidence>
<dbReference type="PROSITE" id="PS00211">
    <property type="entry name" value="ABC_TRANSPORTER_1"/>
    <property type="match status" value="1"/>
</dbReference>
<evidence type="ECO:0000313" key="14">
    <source>
        <dbReference type="Proteomes" id="UP000308768"/>
    </source>
</evidence>
<dbReference type="GO" id="GO:0005524">
    <property type="term" value="F:ATP binding"/>
    <property type="evidence" value="ECO:0007669"/>
    <property type="project" value="UniProtKB-KW"/>
</dbReference>
<dbReference type="FunFam" id="3.40.50.300:FF:001010">
    <property type="entry name" value="ABC multidrug transporter (Eurofung)"/>
    <property type="match status" value="1"/>
</dbReference>
<dbReference type="Gene3D" id="3.40.50.300">
    <property type="entry name" value="P-loop containing nucleotide triphosphate hydrolases"/>
    <property type="match status" value="2"/>
</dbReference>
<dbReference type="Pfam" id="PF06422">
    <property type="entry name" value="PDR_CDR"/>
    <property type="match status" value="1"/>
</dbReference>
<dbReference type="InterPro" id="IPR013525">
    <property type="entry name" value="ABC2_TM"/>
</dbReference>
<dbReference type="GO" id="GO:0140359">
    <property type="term" value="F:ABC-type transporter activity"/>
    <property type="evidence" value="ECO:0007669"/>
    <property type="project" value="InterPro"/>
</dbReference>
<feature type="transmembrane region" description="Helical" evidence="11">
    <location>
        <begin position="1352"/>
        <end position="1373"/>
    </location>
</feature>
<gene>
    <name evidence="13" type="ORF">B0A49_04897</name>
</gene>
<feature type="transmembrane region" description="Helical" evidence="11">
    <location>
        <begin position="1244"/>
        <end position="1261"/>
    </location>
</feature>
<dbReference type="SUPFAM" id="SSF52540">
    <property type="entry name" value="P-loop containing nucleoside triphosphate hydrolases"/>
    <property type="match status" value="2"/>
</dbReference>
<reference evidence="13 14" key="1">
    <citation type="submission" date="2017-03" db="EMBL/GenBank/DDBJ databases">
        <title>Genomes of endolithic fungi from Antarctica.</title>
        <authorList>
            <person name="Coleine C."/>
            <person name="Masonjones S."/>
            <person name="Stajich J.E."/>
        </authorList>
    </citation>
    <scope>NUCLEOTIDE SEQUENCE [LARGE SCALE GENOMIC DNA]</scope>
    <source>
        <strain evidence="13 14">CCFEE 5187</strain>
    </source>
</reference>
<keyword evidence="8 11" id="KW-0472">Membrane</keyword>
<evidence type="ECO:0000256" key="9">
    <source>
        <dbReference type="SAM" id="Coils"/>
    </source>
</evidence>
<feature type="transmembrane region" description="Helical" evidence="11">
    <location>
        <begin position="1543"/>
        <end position="1561"/>
    </location>
</feature>
<dbReference type="GO" id="GO:0016887">
    <property type="term" value="F:ATP hydrolysis activity"/>
    <property type="evidence" value="ECO:0007669"/>
    <property type="project" value="InterPro"/>
</dbReference>
<keyword evidence="6" id="KW-0067">ATP-binding</keyword>
<evidence type="ECO:0000256" key="6">
    <source>
        <dbReference type="ARBA" id="ARBA00022840"/>
    </source>
</evidence>
<keyword evidence="7 11" id="KW-1133">Transmembrane helix</keyword>
<evidence type="ECO:0000256" key="5">
    <source>
        <dbReference type="ARBA" id="ARBA00022741"/>
    </source>
</evidence>
<proteinExistence type="inferred from homology"/>
<dbReference type="InterPro" id="IPR034003">
    <property type="entry name" value="ABCG_PDR_2"/>
</dbReference>
<evidence type="ECO:0000256" key="11">
    <source>
        <dbReference type="SAM" id="Phobius"/>
    </source>
</evidence>
<dbReference type="Pfam" id="PF00005">
    <property type="entry name" value="ABC_tran"/>
    <property type="match status" value="2"/>
</dbReference>
<evidence type="ECO:0000256" key="8">
    <source>
        <dbReference type="ARBA" id="ARBA00023136"/>
    </source>
</evidence>
<feature type="domain" description="ABC transporter" evidence="12">
    <location>
        <begin position="219"/>
        <end position="467"/>
    </location>
</feature>
<keyword evidence="5" id="KW-0547">Nucleotide-binding</keyword>
<feature type="domain" description="ABC transporter" evidence="12">
    <location>
        <begin position="903"/>
        <end position="1145"/>
    </location>
</feature>
<feature type="region of interest" description="Disordered" evidence="10">
    <location>
        <begin position="122"/>
        <end position="165"/>
    </location>
</feature>
<feature type="transmembrane region" description="Helical" evidence="11">
    <location>
        <begin position="1323"/>
        <end position="1340"/>
    </location>
</feature>
<evidence type="ECO:0000256" key="3">
    <source>
        <dbReference type="ARBA" id="ARBA00022448"/>
    </source>
</evidence>
<keyword evidence="9" id="KW-0175">Coiled coil</keyword>
<dbReference type="PANTHER" id="PTHR19241">
    <property type="entry name" value="ATP-BINDING CASSETTE TRANSPORTER"/>
    <property type="match status" value="1"/>
</dbReference>
<evidence type="ECO:0000256" key="4">
    <source>
        <dbReference type="ARBA" id="ARBA00022692"/>
    </source>
</evidence>
<dbReference type="InterPro" id="IPR003439">
    <property type="entry name" value="ABC_transporter-like_ATP-bd"/>
</dbReference>
<name>A0A4U0XCZ1_9PEZI</name>
<dbReference type="EMBL" id="NAJN01000344">
    <property type="protein sequence ID" value="TKA74640.1"/>
    <property type="molecule type" value="Genomic_DNA"/>
</dbReference>
<dbReference type="Pfam" id="PF01061">
    <property type="entry name" value="ABC2_membrane"/>
    <property type="match status" value="2"/>
</dbReference>